<dbReference type="OrthoDB" id="10044490at2759"/>
<dbReference type="SUPFAM" id="SSF47769">
    <property type="entry name" value="SAM/Pointed domain"/>
    <property type="match status" value="1"/>
</dbReference>
<dbReference type="SMART" id="SM00252">
    <property type="entry name" value="SH2"/>
    <property type="match status" value="1"/>
</dbReference>
<feature type="compositionally biased region" description="Polar residues" evidence="3">
    <location>
        <begin position="191"/>
        <end position="202"/>
    </location>
</feature>
<evidence type="ECO:0000256" key="1">
    <source>
        <dbReference type="ARBA" id="ARBA00022999"/>
    </source>
</evidence>
<dbReference type="Gene3D" id="3.30.505.10">
    <property type="entry name" value="SH2 domain"/>
    <property type="match status" value="1"/>
</dbReference>
<feature type="compositionally biased region" description="Basic and acidic residues" evidence="3">
    <location>
        <begin position="234"/>
        <end position="245"/>
    </location>
</feature>
<dbReference type="PANTHER" id="PTHR14098">
    <property type="entry name" value="SH2 DOMAIN CONTAINING PROTEIN"/>
    <property type="match status" value="1"/>
</dbReference>
<evidence type="ECO:0000256" key="3">
    <source>
        <dbReference type="SAM" id="MobiDB-lite"/>
    </source>
</evidence>
<evidence type="ECO:0000256" key="2">
    <source>
        <dbReference type="PROSITE-ProRule" id="PRU00191"/>
    </source>
</evidence>
<protein>
    <recommendedName>
        <fullName evidence="4">SH2 domain-containing protein</fullName>
    </recommendedName>
</protein>
<dbReference type="FunFam" id="3.30.505.10:FF:000016">
    <property type="entry name" value="B-cell linker protein isoform 2"/>
    <property type="match status" value="1"/>
</dbReference>
<dbReference type="InterPro" id="IPR051751">
    <property type="entry name" value="Immunoreceptor_sig_adapters"/>
</dbReference>
<dbReference type="SUPFAM" id="SSF55550">
    <property type="entry name" value="SH2 domain"/>
    <property type="match status" value="1"/>
</dbReference>
<gene>
    <name evidence="5" type="ORF">DNTS_009878</name>
</gene>
<feature type="region of interest" description="Disordered" evidence="3">
    <location>
        <begin position="131"/>
        <end position="350"/>
    </location>
</feature>
<dbReference type="Gene3D" id="1.10.150.50">
    <property type="entry name" value="Transcription Factor, Ets-1"/>
    <property type="match status" value="1"/>
</dbReference>
<dbReference type="STRING" id="623744.A0A553NJS8"/>
<name>A0A553NJS8_9TELE</name>
<comment type="caution">
    <text evidence="5">The sequence shown here is derived from an EMBL/GenBank/DDBJ whole genome shotgun (WGS) entry which is preliminary data.</text>
</comment>
<dbReference type="PANTHER" id="PTHR14098:SF3">
    <property type="entry name" value="B-CELL LINKER PROTEIN"/>
    <property type="match status" value="1"/>
</dbReference>
<dbReference type="GO" id="GO:0005737">
    <property type="term" value="C:cytoplasm"/>
    <property type="evidence" value="ECO:0007669"/>
    <property type="project" value="UniProtKB-ARBA"/>
</dbReference>
<dbReference type="Pfam" id="PF00017">
    <property type="entry name" value="SH2"/>
    <property type="match status" value="1"/>
</dbReference>
<feature type="compositionally biased region" description="Basic and acidic residues" evidence="3">
    <location>
        <begin position="310"/>
        <end position="322"/>
    </location>
</feature>
<feature type="compositionally biased region" description="Acidic residues" evidence="3">
    <location>
        <begin position="298"/>
        <end position="309"/>
    </location>
</feature>
<evidence type="ECO:0000259" key="4">
    <source>
        <dbReference type="PROSITE" id="PS50001"/>
    </source>
</evidence>
<dbReference type="Proteomes" id="UP000316079">
    <property type="component" value="Unassembled WGS sequence"/>
</dbReference>
<dbReference type="PROSITE" id="PS50001">
    <property type="entry name" value="SH2"/>
    <property type="match status" value="1"/>
</dbReference>
<dbReference type="AlphaFoldDB" id="A0A553NJS8"/>
<feature type="compositionally biased region" description="Acidic residues" evidence="3">
    <location>
        <begin position="131"/>
        <end position="143"/>
    </location>
</feature>
<dbReference type="InterPro" id="IPR001660">
    <property type="entry name" value="SAM"/>
</dbReference>
<dbReference type="InterPro" id="IPR013761">
    <property type="entry name" value="SAM/pointed_sf"/>
</dbReference>
<feature type="compositionally biased region" description="Basic and acidic residues" evidence="3">
    <location>
        <begin position="329"/>
        <end position="340"/>
    </location>
</feature>
<feature type="domain" description="SH2" evidence="4">
    <location>
        <begin position="396"/>
        <end position="498"/>
    </location>
</feature>
<feature type="compositionally biased region" description="Acidic residues" evidence="3">
    <location>
        <begin position="206"/>
        <end position="222"/>
    </location>
</feature>
<dbReference type="GO" id="GO:0007169">
    <property type="term" value="P:cell surface receptor protein tyrosine kinase signaling pathway"/>
    <property type="evidence" value="ECO:0007669"/>
    <property type="project" value="TreeGrafter"/>
</dbReference>
<accession>A0A553NJS8</accession>
<keyword evidence="1 2" id="KW-0727">SH2 domain</keyword>
<keyword evidence="6" id="KW-1185">Reference proteome</keyword>
<dbReference type="InterPro" id="IPR000980">
    <property type="entry name" value="SH2"/>
</dbReference>
<dbReference type="EMBL" id="SRMA01026900">
    <property type="protein sequence ID" value="TRY65647.1"/>
    <property type="molecule type" value="Genomic_DNA"/>
</dbReference>
<dbReference type="InterPro" id="IPR036860">
    <property type="entry name" value="SH2_dom_sf"/>
</dbReference>
<proteinExistence type="predicted"/>
<evidence type="ECO:0000313" key="6">
    <source>
        <dbReference type="Proteomes" id="UP000316079"/>
    </source>
</evidence>
<evidence type="ECO:0000313" key="5">
    <source>
        <dbReference type="EMBL" id="TRY65647.1"/>
    </source>
</evidence>
<sequence length="500" mass="57158">MSLPSREQCEAWSPAQLARYLQQNNMKECANNVQQNQIDGSYFLRLSDGEIKKFSLVHHLQLQQMVQDIKTNDDSLLNRIKRFQTEQTANILRTGRNTINRLRKKAPPKLPVKLHLTTGSLTQTFIMESDPYEDPQADQDDSYEPPPRSERHSPNSFTVSPALPNPRGQYVDSCRGRPTKSNQHYPHRNQRQNTAHVSQISQPEAKEEDYVDPEDEVEDDNYIDPTHKILTKPLVDRGVKPRDPARSNSLGFSEVPDLTEMSKSGKRRSSSSLQPNSQKMPPKASPRLNSKKPAIPEPESDDEYEVCCDDDSKQAKNTETRRLSIPTPRPREIFDRKKPSLDLMPKPSIPQRESKESFCLNSFILSAEGLLQPDPFEILMRKLVCIKRSGMQVVVIARQQRTPSYNLLRQEGSFLLRKSSGVDAQQPYTLVVFYNSRVYNIPVRYIASTKQYALGKEKQGEERFSSVSDIIENHQKTPLVLVDSHSNNKESTKLRHAVKP</sequence>
<dbReference type="SMART" id="SM00454">
    <property type="entry name" value="SAM"/>
    <property type="match status" value="1"/>
</dbReference>
<organism evidence="5 6">
    <name type="scientific">Danionella cerebrum</name>
    <dbReference type="NCBI Taxonomy" id="2873325"/>
    <lineage>
        <taxon>Eukaryota</taxon>
        <taxon>Metazoa</taxon>
        <taxon>Chordata</taxon>
        <taxon>Craniata</taxon>
        <taxon>Vertebrata</taxon>
        <taxon>Euteleostomi</taxon>
        <taxon>Actinopterygii</taxon>
        <taxon>Neopterygii</taxon>
        <taxon>Teleostei</taxon>
        <taxon>Ostariophysi</taxon>
        <taxon>Cypriniformes</taxon>
        <taxon>Danionidae</taxon>
        <taxon>Danioninae</taxon>
        <taxon>Danionella</taxon>
    </lineage>
</organism>
<reference evidence="5 6" key="1">
    <citation type="journal article" date="2019" name="Sci. Data">
        <title>Hybrid genome assembly and annotation of Danionella translucida.</title>
        <authorList>
            <person name="Kadobianskyi M."/>
            <person name="Schulze L."/>
            <person name="Schuelke M."/>
            <person name="Judkewitz B."/>
        </authorList>
    </citation>
    <scope>NUCLEOTIDE SEQUENCE [LARGE SCALE GENOMIC DNA]</scope>
    <source>
        <strain evidence="5 6">Bolton</strain>
    </source>
</reference>
<dbReference type="GO" id="GO:0035556">
    <property type="term" value="P:intracellular signal transduction"/>
    <property type="evidence" value="ECO:0007669"/>
    <property type="project" value="TreeGrafter"/>
</dbReference>